<accession>A0A3M7T076</accession>
<evidence type="ECO:0000256" key="9">
    <source>
        <dbReference type="ARBA" id="ARBA00023163"/>
    </source>
</evidence>
<dbReference type="PROSITE" id="PS50103">
    <property type="entry name" value="ZF_C3H1"/>
    <property type="match status" value="1"/>
</dbReference>
<keyword evidence="15" id="KW-1185">Reference proteome</keyword>
<protein>
    <recommendedName>
        <fullName evidence="2">Zinc finger CCCH-type with G patch domain-containing protein</fullName>
    </recommendedName>
</protein>
<comment type="caution">
    <text evidence="14">The sequence shown here is derived from an EMBL/GenBank/DDBJ whole genome shotgun (WGS) entry which is preliminary data.</text>
</comment>
<evidence type="ECO:0000256" key="2">
    <source>
        <dbReference type="ARBA" id="ARBA00022414"/>
    </source>
</evidence>
<gene>
    <name evidence="14" type="ORF">BpHYR1_047292</name>
</gene>
<dbReference type="OrthoDB" id="5842926at2759"/>
<keyword evidence="5 11" id="KW-0863">Zinc-finger</keyword>
<dbReference type="GO" id="GO:0008270">
    <property type="term" value="F:zinc ion binding"/>
    <property type="evidence" value="ECO:0007669"/>
    <property type="project" value="UniProtKB-KW"/>
</dbReference>
<keyword evidence="4 11" id="KW-0479">Metal-binding</keyword>
<dbReference type="InterPro" id="IPR000571">
    <property type="entry name" value="Znf_CCCH"/>
</dbReference>
<reference evidence="14 15" key="1">
    <citation type="journal article" date="2018" name="Sci. Rep.">
        <title>Genomic signatures of local adaptation to the degree of environmental predictability in rotifers.</title>
        <authorList>
            <person name="Franch-Gras L."/>
            <person name="Hahn C."/>
            <person name="Garcia-Roger E.M."/>
            <person name="Carmona M.J."/>
            <person name="Serra M."/>
            <person name="Gomez A."/>
        </authorList>
    </citation>
    <scope>NUCLEOTIDE SEQUENCE [LARGE SCALE GENOMIC DNA]</scope>
    <source>
        <strain evidence="14">HYR1</strain>
    </source>
</reference>
<evidence type="ECO:0000256" key="10">
    <source>
        <dbReference type="ARBA" id="ARBA00023242"/>
    </source>
</evidence>
<evidence type="ECO:0000256" key="4">
    <source>
        <dbReference type="ARBA" id="ARBA00022723"/>
    </source>
</evidence>
<dbReference type="SMART" id="SM00443">
    <property type="entry name" value="G_patch"/>
    <property type="match status" value="1"/>
</dbReference>
<dbReference type="Gene3D" id="2.30.30.1190">
    <property type="match status" value="1"/>
</dbReference>
<comment type="subcellular location">
    <subcellularLocation>
        <location evidence="1">Nucleus</location>
    </subcellularLocation>
</comment>
<evidence type="ECO:0000256" key="5">
    <source>
        <dbReference type="ARBA" id="ARBA00022771"/>
    </source>
</evidence>
<evidence type="ECO:0000313" key="14">
    <source>
        <dbReference type="EMBL" id="RNA41473.1"/>
    </source>
</evidence>
<dbReference type="PANTHER" id="PTHR46297:SF1">
    <property type="entry name" value="ZINC FINGER CCCH-TYPE WITH G PATCH DOMAIN-CONTAINING PROTEIN"/>
    <property type="match status" value="1"/>
</dbReference>
<keyword evidence="3" id="KW-0678">Repressor</keyword>
<name>A0A3M7T076_BRAPC</name>
<dbReference type="PROSITE" id="PS50174">
    <property type="entry name" value="G_PATCH"/>
    <property type="match status" value="1"/>
</dbReference>
<evidence type="ECO:0000256" key="3">
    <source>
        <dbReference type="ARBA" id="ARBA00022491"/>
    </source>
</evidence>
<evidence type="ECO:0000256" key="1">
    <source>
        <dbReference type="ARBA" id="ARBA00004123"/>
    </source>
</evidence>
<dbReference type="CDD" id="cd20384">
    <property type="entry name" value="Tudor_ZGPAT"/>
    <property type="match status" value="1"/>
</dbReference>
<keyword evidence="8" id="KW-0238">DNA-binding</keyword>
<feature type="domain" description="G-patch" evidence="13">
    <location>
        <begin position="185"/>
        <end position="231"/>
    </location>
</feature>
<dbReference type="InterPro" id="IPR000467">
    <property type="entry name" value="G_patch_dom"/>
</dbReference>
<evidence type="ECO:0000256" key="6">
    <source>
        <dbReference type="ARBA" id="ARBA00022833"/>
    </source>
</evidence>
<keyword evidence="9" id="KW-0804">Transcription</keyword>
<feature type="domain" description="C3H1-type" evidence="12">
    <location>
        <begin position="52"/>
        <end position="79"/>
    </location>
</feature>
<sequence>MEGEDSGRRKGTKCRVNFDCKNTNLKLHNAIILGTDSESDQTIRVLFCNPTQTNMKTCEHFMNNECTFDSACKYSHGFKVQQDHLHSYLEPCYDHLKSGILCLAKWDNLWHLAEVQSFDEQFIYVQFKRFNRQMGLEWEDVLVLDLPENDQDFESTSELSDLEVEESEAERPSYNGAMASWEKHTRGIGSKLMLKMGYELGKGLGREGEGRVEPVEVTVLPGGVSLDKAFEIKRKKKIKRQKKEKKVKNCQPEPDLNVFEFINSKLISENEQTQAQSSKKDISKANNKGLNIKMLDTHNKIKDEEKYNAKLKQSLARNRNADKKTLDCIKQKIAQSDRALDELKKSESHILNEKISRKRKSDLF</sequence>
<evidence type="ECO:0000313" key="15">
    <source>
        <dbReference type="Proteomes" id="UP000276133"/>
    </source>
</evidence>
<organism evidence="14 15">
    <name type="scientific">Brachionus plicatilis</name>
    <name type="common">Marine rotifer</name>
    <name type="synonym">Brachionus muelleri</name>
    <dbReference type="NCBI Taxonomy" id="10195"/>
    <lineage>
        <taxon>Eukaryota</taxon>
        <taxon>Metazoa</taxon>
        <taxon>Spiralia</taxon>
        <taxon>Gnathifera</taxon>
        <taxon>Rotifera</taxon>
        <taxon>Eurotatoria</taxon>
        <taxon>Monogononta</taxon>
        <taxon>Pseudotrocha</taxon>
        <taxon>Ploima</taxon>
        <taxon>Brachionidae</taxon>
        <taxon>Brachionus</taxon>
    </lineage>
</organism>
<dbReference type="Gene3D" id="2.30.30.140">
    <property type="match status" value="1"/>
</dbReference>
<dbReference type="GO" id="GO:0001227">
    <property type="term" value="F:DNA-binding transcription repressor activity, RNA polymerase II-specific"/>
    <property type="evidence" value="ECO:0007669"/>
    <property type="project" value="TreeGrafter"/>
</dbReference>
<evidence type="ECO:0000256" key="8">
    <source>
        <dbReference type="ARBA" id="ARBA00023125"/>
    </source>
</evidence>
<dbReference type="PANTHER" id="PTHR46297">
    <property type="entry name" value="ZINC FINGER CCCH-TYPE WITH G PATCH DOMAIN-CONTAINING PROTEIN"/>
    <property type="match status" value="1"/>
</dbReference>
<evidence type="ECO:0000259" key="13">
    <source>
        <dbReference type="PROSITE" id="PS50174"/>
    </source>
</evidence>
<evidence type="ECO:0000256" key="11">
    <source>
        <dbReference type="PROSITE-ProRule" id="PRU00723"/>
    </source>
</evidence>
<feature type="zinc finger region" description="C3H1-type" evidence="11">
    <location>
        <begin position="52"/>
        <end position="79"/>
    </location>
</feature>
<dbReference type="GO" id="GO:0000978">
    <property type="term" value="F:RNA polymerase II cis-regulatory region sequence-specific DNA binding"/>
    <property type="evidence" value="ECO:0007669"/>
    <property type="project" value="TreeGrafter"/>
</dbReference>
<dbReference type="EMBL" id="REGN01000497">
    <property type="protein sequence ID" value="RNA41473.1"/>
    <property type="molecule type" value="Genomic_DNA"/>
</dbReference>
<proteinExistence type="predicted"/>
<keyword evidence="7" id="KW-0805">Transcription regulation</keyword>
<dbReference type="GO" id="GO:0005634">
    <property type="term" value="C:nucleus"/>
    <property type="evidence" value="ECO:0007669"/>
    <property type="project" value="UniProtKB-SubCell"/>
</dbReference>
<evidence type="ECO:0000256" key="7">
    <source>
        <dbReference type="ARBA" id="ARBA00023015"/>
    </source>
</evidence>
<dbReference type="Pfam" id="PF01585">
    <property type="entry name" value="G-patch"/>
    <property type="match status" value="1"/>
</dbReference>
<evidence type="ECO:0000259" key="12">
    <source>
        <dbReference type="PROSITE" id="PS50103"/>
    </source>
</evidence>
<keyword evidence="6 11" id="KW-0862">Zinc</keyword>
<dbReference type="STRING" id="10195.A0A3M7T076"/>
<dbReference type="AlphaFoldDB" id="A0A3M7T076"/>
<dbReference type="Proteomes" id="UP000276133">
    <property type="component" value="Unassembled WGS sequence"/>
</dbReference>
<keyword evidence="10" id="KW-0539">Nucleus</keyword>